<evidence type="ECO:0000256" key="2">
    <source>
        <dbReference type="ARBA" id="ARBA00024867"/>
    </source>
</evidence>
<dbReference type="InterPro" id="IPR035919">
    <property type="entry name" value="EAL_sf"/>
</dbReference>
<dbReference type="Pfam" id="PF08448">
    <property type="entry name" value="PAS_4"/>
    <property type="match status" value="2"/>
</dbReference>
<dbReference type="SMART" id="SM00091">
    <property type="entry name" value="PAS"/>
    <property type="match status" value="2"/>
</dbReference>
<dbReference type="InterPro" id="IPR001789">
    <property type="entry name" value="Sig_transdc_resp-reg_receiver"/>
</dbReference>
<feature type="domain" description="EAL" evidence="7">
    <location>
        <begin position="533"/>
        <end position="782"/>
    </location>
</feature>
<feature type="domain" description="GGDEF" evidence="8">
    <location>
        <begin position="398"/>
        <end position="524"/>
    </location>
</feature>
<dbReference type="InterPro" id="IPR029787">
    <property type="entry name" value="Nucleotide_cyclase"/>
</dbReference>
<dbReference type="PROSITE" id="PS50110">
    <property type="entry name" value="RESPONSE_REGULATORY"/>
    <property type="match status" value="1"/>
</dbReference>
<dbReference type="CDD" id="cd01948">
    <property type="entry name" value="EAL"/>
    <property type="match status" value="1"/>
</dbReference>
<dbReference type="SMART" id="SM00267">
    <property type="entry name" value="GGDEF"/>
    <property type="match status" value="1"/>
</dbReference>
<dbReference type="SUPFAM" id="SSF55785">
    <property type="entry name" value="PYP-like sensor domain (PAS domain)"/>
    <property type="match status" value="2"/>
</dbReference>
<dbReference type="SUPFAM" id="SSF52172">
    <property type="entry name" value="CheY-like"/>
    <property type="match status" value="1"/>
</dbReference>
<gene>
    <name evidence="9" type="ORF">KYD98_08290</name>
</gene>
<dbReference type="CDD" id="cd00130">
    <property type="entry name" value="PAS"/>
    <property type="match status" value="1"/>
</dbReference>
<evidence type="ECO:0000256" key="1">
    <source>
        <dbReference type="ARBA" id="ARBA00018672"/>
    </source>
</evidence>
<keyword evidence="3" id="KW-0597">Phosphoprotein</keyword>
<dbReference type="InterPro" id="IPR013656">
    <property type="entry name" value="PAS_4"/>
</dbReference>
<evidence type="ECO:0000256" key="3">
    <source>
        <dbReference type="PROSITE-ProRule" id="PRU00169"/>
    </source>
</evidence>
<dbReference type="Gene3D" id="3.40.50.2300">
    <property type="match status" value="1"/>
</dbReference>
<sequence length="782" mass="90815">MNKRQIVIISSSEEYFFKLPDRFINKGYKLKIHKDINEIIEADINLIIIDINIGHKECINSIRKIKSQFLKVKLGIIVCLNKDNIQYLEEYIEAGANDYILKPFMLEEIKLRINNQLKLMEAEKNFKMKDIQFDALLNNTPFMAWFKDKDSNYIKVNNEFMEHSGKSMDEIKGRGDHYVWNGNVGDRCREFDLEVMNKRKQVVFDEIILGKKGFKQFNMYKAPVLDEFDDVIGTIGIARDITDLKNKDAKLQILMDNLPFPVWLSDAKGIYVNGNKKFADYFNLSIDELIGKTPGDVYKEDLVKKIYDENEKVISSRKPMKFDSIIKTNKGTRIVEIYKTPVFDIGNQVIGITCALVDLTEIKEAQKEIKKQAFTDALTEIANRRALYDYMEKEKDYSKIGMMLVDIDNFKDINDYYGHHFGDKIIIYVANELKKNCKDTFICRFGGDEFLAVFKDVEDEKIICDKAKQILEKVHLYKEHDFSVSIGIGMGDNAIDIDKLLIKVDIAMYKSKELGKNRFMIYTKELEEEKNLILNIEKDLKCSVKKNEVELFYQPQYTIDKKLKGFEALFRWKNKKYKDVSVIKLIEIMENSNLIIDIGYYIMSEACKFAKKINQNRKEKIVVSVNISAIQIMEKDFINKVKSIISETGVEIDCIGMEITETILIKNIEENTIKIKELKDMGIMISLDDFGSGYSSLNYIVNMPLSIIKIDKSFIWGMDVKKEYIKLLKLMIDSSHSLNLPIVAEGVETQEQLDKLNKMNVDYVQGYLFSKPLEEKEALKLI</sequence>
<keyword evidence="10" id="KW-1185">Reference proteome</keyword>
<comment type="function">
    <text evidence="2">May play the central regulatory role in sporulation. It may be an element of the effector pathway responsible for the activation of sporulation genes in response to nutritional stress. Spo0A may act in concert with spo0H (a sigma factor) to control the expression of some genes that are critical to the sporulation process.</text>
</comment>
<protein>
    <recommendedName>
        <fullName evidence="1">Stage 0 sporulation protein A homolog</fullName>
    </recommendedName>
</protein>
<evidence type="ECO:0000259" key="5">
    <source>
        <dbReference type="PROSITE" id="PS50112"/>
    </source>
</evidence>
<dbReference type="EMBL" id="JAHXPT010000005">
    <property type="protein sequence ID" value="MBW6410090.1"/>
    <property type="molecule type" value="Genomic_DNA"/>
</dbReference>
<feature type="domain" description="PAS" evidence="5">
    <location>
        <begin position="247"/>
        <end position="317"/>
    </location>
</feature>
<dbReference type="InterPro" id="IPR043128">
    <property type="entry name" value="Rev_trsase/Diguanyl_cyclase"/>
</dbReference>
<evidence type="ECO:0000259" key="8">
    <source>
        <dbReference type="PROSITE" id="PS50887"/>
    </source>
</evidence>
<dbReference type="PANTHER" id="PTHR44757">
    <property type="entry name" value="DIGUANYLATE CYCLASE DGCP"/>
    <property type="match status" value="1"/>
</dbReference>
<dbReference type="InterPro" id="IPR000160">
    <property type="entry name" value="GGDEF_dom"/>
</dbReference>
<dbReference type="NCBIfam" id="TIGR00254">
    <property type="entry name" value="GGDEF"/>
    <property type="match status" value="1"/>
</dbReference>
<dbReference type="InterPro" id="IPR052155">
    <property type="entry name" value="Biofilm_reg_signaling"/>
</dbReference>
<evidence type="ECO:0000259" key="7">
    <source>
        <dbReference type="PROSITE" id="PS50883"/>
    </source>
</evidence>
<dbReference type="InterPro" id="IPR001633">
    <property type="entry name" value="EAL_dom"/>
</dbReference>
<dbReference type="Pfam" id="PF00563">
    <property type="entry name" value="EAL"/>
    <property type="match status" value="1"/>
</dbReference>
<dbReference type="InterPro" id="IPR000700">
    <property type="entry name" value="PAS-assoc_C"/>
</dbReference>
<evidence type="ECO:0000259" key="6">
    <source>
        <dbReference type="PROSITE" id="PS50113"/>
    </source>
</evidence>
<organism evidence="9 10">
    <name type="scientific">Clostridium weizhouense</name>
    <dbReference type="NCBI Taxonomy" id="2859781"/>
    <lineage>
        <taxon>Bacteria</taxon>
        <taxon>Bacillati</taxon>
        <taxon>Bacillota</taxon>
        <taxon>Clostridia</taxon>
        <taxon>Eubacteriales</taxon>
        <taxon>Clostridiaceae</taxon>
        <taxon>Clostridium</taxon>
    </lineage>
</organism>
<reference evidence="9 10" key="1">
    <citation type="submission" date="2021-07" db="EMBL/GenBank/DDBJ databases">
        <title>Clostridium weizhouense sp. nov., an anaerobic bacterium isolated from activated sludge of Petroleum wastewater.</title>
        <authorList>
            <person name="Li Q."/>
        </authorList>
    </citation>
    <scope>NUCLEOTIDE SEQUENCE [LARGE SCALE GENOMIC DNA]</scope>
    <source>
        <strain evidence="9 10">YB-6</strain>
    </source>
</reference>
<name>A0ABS7AN49_9CLOT</name>
<feature type="domain" description="PAC" evidence="6">
    <location>
        <begin position="318"/>
        <end position="371"/>
    </location>
</feature>
<dbReference type="PROSITE" id="PS50887">
    <property type="entry name" value="GGDEF"/>
    <property type="match status" value="1"/>
</dbReference>
<dbReference type="SUPFAM" id="SSF141868">
    <property type="entry name" value="EAL domain-like"/>
    <property type="match status" value="1"/>
</dbReference>
<dbReference type="PROSITE" id="PS50113">
    <property type="entry name" value="PAC"/>
    <property type="match status" value="2"/>
</dbReference>
<feature type="modified residue" description="4-aspartylphosphate" evidence="3">
    <location>
        <position position="50"/>
    </location>
</feature>
<dbReference type="NCBIfam" id="TIGR00229">
    <property type="entry name" value="sensory_box"/>
    <property type="match status" value="2"/>
</dbReference>
<feature type="domain" description="Response regulatory" evidence="4">
    <location>
        <begin position="5"/>
        <end position="117"/>
    </location>
</feature>
<dbReference type="PROSITE" id="PS50112">
    <property type="entry name" value="PAS"/>
    <property type="match status" value="1"/>
</dbReference>
<dbReference type="SMART" id="SM00052">
    <property type="entry name" value="EAL"/>
    <property type="match status" value="1"/>
</dbReference>
<dbReference type="CDD" id="cd01949">
    <property type="entry name" value="GGDEF"/>
    <property type="match status" value="1"/>
</dbReference>
<feature type="domain" description="PAC" evidence="6">
    <location>
        <begin position="189"/>
        <end position="253"/>
    </location>
</feature>
<dbReference type="RefSeq" id="WP_219779149.1">
    <property type="nucleotide sequence ID" value="NZ_JAHXPT010000005.1"/>
</dbReference>
<evidence type="ECO:0000313" key="10">
    <source>
        <dbReference type="Proteomes" id="UP001519921"/>
    </source>
</evidence>
<dbReference type="Pfam" id="PF00990">
    <property type="entry name" value="GGDEF"/>
    <property type="match status" value="1"/>
</dbReference>
<evidence type="ECO:0000313" key="9">
    <source>
        <dbReference type="EMBL" id="MBW6410090.1"/>
    </source>
</evidence>
<dbReference type="InterPro" id="IPR000014">
    <property type="entry name" value="PAS"/>
</dbReference>
<dbReference type="Proteomes" id="UP001519921">
    <property type="component" value="Unassembled WGS sequence"/>
</dbReference>
<dbReference type="PROSITE" id="PS50883">
    <property type="entry name" value="EAL"/>
    <property type="match status" value="1"/>
</dbReference>
<evidence type="ECO:0000259" key="4">
    <source>
        <dbReference type="PROSITE" id="PS50110"/>
    </source>
</evidence>
<accession>A0ABS7AN49</accession>
<dbReference type="Gene3D" id="3.30.450.20">
    <property type="entry name" value="PAS domain"/>
    <property type="match status" value="2"/>
</dbReference>
<dbReference type="Pfam" id="PF00072">
    <property type="entry name" value="Response_reg"/>
    <property type="match status" value="1"/>
</dbReference>
<dbReference type="InterPro" id="IPR011006">
    <property type="entry name" value="CheY-like_superfamily"/>
</dbReference>
<dbReference type="Gene3D" id="3.30.70.270">
    <property type="match status" value="1"/>
</dbReference>
<dbReference type="InterPro" id="IPR035965">
    <property type="entry name" value="PAS-like_dom_sf"/>
</dbReference>
<comment type="caution">
    <text evidence="9">The sequence shown here is derived from an EMBL/GenBank/DDBJ whole genome shotgun (WGS) entry which is preliminary data.</text>
</comment>
<dbReference type="Gene3D" id="3.20.20.450">
    <property type="entry name" value="EAL domain"/>
    <property type="match status" value="1"/>
</dbReference>
<dbReference type="SUPFAM" id="SSF55073">
    <property type="entry name" value="Nucleotide cyclase"/>
    <property type="match status" value="1"/>
</dbReference>
<proteinExistence type="predicted"/>
<dbReference type="PANTHER" id="PTHR44757:SF2">
    <property type="entry name" value="BIOFILM ARCHITECTURE MAINTENANCE PROTEIN MBAA"/>
    <property type="match status" value="1"/>
</dbReference>